<evidence type="ECO:0008006" key="6">
    <source>
        <dbReference type="Google" id="ProtNLM"/>
    </source>
</evidence>
<dbReference type="Proteomes" id="UP001501570">
    <property type="component" value="Unassembled WGS sequence"/>
</dbReference>
<keyword evidence="3" id="KW-0732">Signal</keyword>
<keyword evidence="2" id="KW-1133">Transmembrane helix</keyword>
<proteinExistence type="predicted"/>
<evidence type="ECO:0000256" key="1">
    <source>
        <dbReference type="SAM" id="MobiDB-lite"/>
    </source>
</evidence>
<dbReference type="SUPFAM" id="SSF53850">
    <property type="entry name" value="Periplasmic binding protein-like II"/>
    <property type="match status" value="1"/>
</dbReference>
<evidence type="ECO:0000256" key="3">
    <source>
        <dbReference type="SAM" id="SignalP"/>
    </source>
</evidence>
<evidence type="ECO:0000256" key="2">
    <source>
        <dbReference type="SAM" id="Phobius"/>
    </source>
</evidence>
<sequence length="875" mass="90226">MSRRVTWLRVTSGAAALLATIGLVALGSVGPARAADTVDQITGNGITDSAVTVDWATGILGADNKTVVQPRDPTNFMYPDFQNLKITVGQTESLVHQSVLVTWSGGKPTKQPGFSADFLQLMECYGDEDSGPQPEDCEYGSAGMINSGGAFIASRAGKPCVAGAVANTTTPPIAADGSVASLGCDPKEPGSNSDHIPPQGDGLTYSVPFVPVGTTDKIYGTTTDFYDRFNTNEIQQANTGPDGTGQAFFQTLTSTQAPGLGCGAVESSGKPRSCWLVIVPRGEYEPNGWHLNSSLSGPGAMQESPLGASSWAQRIQIHLGYDPVAATCPIGSATPRGMVGTELVSRAVFSWQFAINDLDKCKSQFSYASTPEPTNTTQLSSPGGAGLAFTTIPLGSEAVRAGNPPPDPIPAVYSPVSVSAVTFGFNINMDNGFISAPVKLTPRLVAKALTQSYINDLPNSATPPDWAKNNPTEINKDPEFVKLNPEVGNRALGDPVAPLLTNDHSAVNQQIWAWILHDPTARDWLAGTPDENGMQINPEFKALDLASAPIDSFPRAASSADVGQIVPRTSEDLLPYVENYDDAASRVRAANNPEGAAWDPNKISPSGNLGWWGNGGIETAGSTMMWAISDSGNLANYGLIPADLCDADGSHCVSPTSASVAAAVNVAKRNSIGMYQVDPTAVGSGAYPLVDITYAAVRLDQDPSALMDYAGFIAYAAGAGQTPGVAPGQLPHGYLPLPDTLRAQALAGALALVALANPTSPSPTPGHSGGGGAATTTPSHPRTTPPPPRANLPLPTTGANAPNGGAAPVVAGPRPNVSAVAYTTEQASVPPSTKPTPPVPVGPVRWALLSVVAAGVAGAGGGPLLRVLASRRISP</sequence>
<evidence type="ECO:0000313" key="5">
    <source>
        <dbReference type="Proteomes" id="UP001501570"/>
    </source>
</evidence>
<accession>A0ABP9RQH6</accession>
<feature type="transmembrane region" description="Helical" evidence="2">
    <location>
        <begin position="846"/>
        <end position="869"/>
    </location>
</feature>
<name>A0ABP9RQH6_9ACTN</name>
<comment type="caution">
    <text evidence="4">The sequence shown here is derived from an EMBL/GenBank/DDBJ whole genome shotgun (WGS) entry which is preliminary data.</text>
</comment>
<evidence type="ECO:0000313" key="4">
    <source>
        <dbReference type="EMBL" id="GAA5184642.1"/>
    </source>
</evidence>
<feature type="region of interest" description="Disordered" evidence="1">
    <location>
        <begin position="758"/>
        <end position="812"/>
    </location>
</feature>
<feature type="chain" id="PRO_5045872706" description="PBP domain-containing protein" evidence="3">
    <location>
        <begin position="35"/>
        <end position="875"/>
    </location>
</feature>
<gene>
    <name evidence="4" type="ORF">GCM10023322_26570</name>
</gene>
<protein>
    <recommendedName>
        <fullName evidence="6">PBP domain-containing protein</fullName>
    </recommendedName>
</protein>
<reference evidence="5" key="1">
    <citation type="journal article" date="2019" name="Int. J. Syst. Evol. Microbiol.">
        <title>The Global Catalogue of Microorganisms (GCM) 10K type strain sequencing project: providing services to taxonomists for standard genome sequencing and annotation.</title>
        <authorList>
            <consortium name="The Broad Institute Genomics Platform"/>
            <consortium name="The Broad Institute Genome Sequencing Center for Infectious Disease"/>
            <person name="Wu L."/>
            <person name="Ma J."/>
        </authorList>
    </citation>
    <scope>NUCLEOTIDE SEQUENCE [LARGE SCALE GENOMIC DNA]</scope>
    <source>
        <strain evidence="5">JCM 18304</strain>
    </source>
</reference>
<dbReference type="RefSeq" id="WP_345629348.1">
    <property type="nucleotide sequence ID" value="NZ_BAABJQ010000006.1"/>
</dbReference>
<keyword evidence="2" id="KW-0812">Transmembrane</keyword>
<feature type="compositionally biased region" description="Low complexity" evidence="1">
    <location>
        <begin position="791"/>
        <end position="812"/>
    </location>
</feature>
<keyword evidence="5" id="KW-1185">Reference proteome</keyword>
<dbReference type="EMBL" id="BAABJQ010000006">
    <property type="protein sequence ID" value="GAA5184642.1"/>
    <property type="molecule type" value="Genomic_DNA"/>
</dbReference>
<organism evidence="4 5">
    <name type="scientific">Rugosimonospora acidiphila</name>
    <dbReference type="NCBI Taxonomy" id="556531"/>
    <lineage>
        <taxon>Bacteria</taxon>
        <taxon>Bacillati</taxon>
        <taxon>Actinomycetota</taxon>
        <taxon>Actinomycetes</taxon>
        <taxon>Micromonosporales</taxon>
        <taxon>Micromonosporaceae</taxon>
        <taxon>Rugosimonospora</taxon>
    </lineage>
</organism>
<feature type="signal peptide" evidence="3">
    <location>
        <begin position="1"/>
        <end position="34"/>
    </location>
</feature>
<keyword evidence="2" id="KW-0472">Membrane</keyword>